<evidence type="ECO:0000313" key="2">
    <source>
        <dbReference type="EMBL" id="SVD24202.1"/>
    </source>
</evidence>
<evidence type="ECO:0000256" key="1">
    <source>
        <dbReference type="SAM" id="MobiDB-lite"/>
    </source>
</evidence>
<proteinExistence type="predicted"/>
<gene>
    <name evidence="2" type="ORF">METZ01_LOCUS377056</name>
</gene>
<accession>A0A382TR35</accession>
<feature type="region of interest" description="Disordered" evidence="1">
    <location>
        <begin position="1"/>
        <end position="33"/>
    </location>
</feature>
<name>A0A382TR35_9ZZZZ</name>
<reference evidence="2" key="1">
    <citation type="submission" date="2018-05" db="EMBL/GenBank/DDBJ databases">
        <authorList>
            <person name="Lanie J.A."/>
            <person name="Ng W.-L."/>
            <person name="Kazmierczak K.M."/>
            <person name="Andrzejewski T.M."/>
            <person name="Davidsen T.M."/>
            <person name="Wayne K.J."/>
            <person name="Tettelin H."/>
            <person name="Glass J.I."/>
            <person name="Rusch D."/>
            <person name="Podicherti R."/>
            <person name="Tsui H.-C.T."/>
            <person name="Winkler M.E."/>
        </authorList>
    </citation>
    <scope>NUCLEOTIDE SEQUENCE</scope>
</reference>
<dbReference type="AlphaFoldDB" id="A0A382TR35"/>
<protein>
    <submittedName>
        <fullName evidence="2">Uncharacterized protein</fullName>
    </submittedName>
</protein>
<organism evidence="2">
    <name type="scientific">marine metagenome</name>
    <dbReference type="NCBI Taxonomy" id="408172"/>
    <lineage>
        <taxon>unclassified sequences</taxon>
        <taxon>metagenomes</taxon>
        <taxon>ecological metagenomes</taxon>
    </lineage>
</organism>
<dbReference type="EMBL" id="UINC01138326">
    <property type="protein sequence ID" value="SVD24202.1"/>
    <property type="molecule type" value="Genomic_DNA"/>
</dbReference>
<sequence>AWAELPADDPPSRRGDGPGTPDDCPPGPVPKEDADELNCVAVWFDRQADRLSLLHCDGTLIEPIAPLPDFEPRRDGTTD</sequence>
<feature type="non-terminal residue" evidence="2">
    <location>
        <position position="1"/>
    </location>
</feature>